<dbReference type="SUPFAM" id="SSF51182">
    <property type="entry name" value="RmlC-like cupins"/>
    <property type="match status" value="1"/>
</dbReference>
<protein>
    <submittedName>
        <fullName evidence="1">dTDP-4-dehydrorhamnose 3,5-epimerase</fullName>
    </submittedName>
</protein>
<evidence type="ECO:0000313" key="1">
    <source>
        <dbReference type="EMBL" id="MCK8141460.1"/>
    </source>
</evidence>
<evidence type="ECO:0000313" key="2">
    <source>
        <dbReference type="Proteomes" id="UP001139260"/>
    </source>
</evidence>
<dbReference type="Gene3D" id="2.60.120.10">
    <property type="entry name" value="Jelly Rolls"/>
    <property type="match status" value="1"/>
</dbReference>
<sequence>MDKITIEGVLLTPLKRIHHPKGDVFHGIKKSDEGYAGFGEAYFSTIHFEDTKPWKKHLEMTLNFVVPLGDIRFVIFDDRENSETKNSFFDVSLGENNYQRITIPPGVWVAFAGVGANYNLLLNLANLEHDPNEIERKENLTDIPYLW</sequence>
<dbReference type="Proteomes" id="UP001139260">
    <property type="component" value="Unassembled WGS sequence"/>
</dbReference>
<accession>A0A9X2BMY4</accession>
<gene>
    <name evidence="1" type="ORF">MW871_06090</name>
</gene>
<dbReference type="RefSeq" id="WP_248427955.1">
    <property type="nucleotide sequence ID" value="NZ_JALNUB010000003.1"/>
</dbReference>
<comment type="caution">
    <text evidence="1">The sequence shown here is derived from an EMBL/GenBank/DDBJ whole genome shotgun (WGS) entry which is preliminary data.</text>
</comment>
<dbReference type="InterPro" id="IPR014710">
    <property type="entry name" value="RmlC-like_jellyroll"/>
</dbReference>
<proteinExistence type="predicted"/>
<dbReference type="EMBL" id="JALNUB010000003">
    <property type="protein sequence ID" value="MCK8141460.1"/>
    <property type="molecule type" value="Genomic_DNA"/>
</dbReference>
<name>A0A9X2BMY4_9FLAO</name>
<keyword evidence="2" id="KW-1185">Reference proteome</keyword>
<dbReference type="AlphaFoldDB" id="A0A9X2BMY4"/>
<organism evidence="1 2">
    <name type="scientific">Flavobacterium pygoscelis</name>
    <dbReference type="NCBI Taxonomy" id="2893176"/>
    <lineage>
        <taxon>Bacteria</taxon>
        <taxon>Pseudomonadati</taxon>
        <taxon>Bacteroidota</taxon>
        <taxon>Flavobacteriia</taxon>
        <taxon>Flavobacteriales</taxon>
        <taxon>Flavobacteriaceae</taxon>
        <taxon>Flavobacterium</taxon>
    </lineage>
</organism>
<reference evidence="1" key="1">
    <citation type="submission" date="2022-04" db="EMBL/GenBank/DDBJ databases">
        <title>Flavobacterium pygoscelis sp. nov. isolated from Chinstrap chick (Pygoscelis antarcticus).</title>
        <authorList>
            <person name="Irgang R."/>
            <person name="Poblete-Morales M."/>
            <person name="Avendano-Herrera R."/>
        </authorList>
    </citation>
    <scope>NUCLEOTIDE SEQUENCE</scope>
    <source>
        <strain evidence="1">I-SCBP12n</strain>
    </source>
</reference>
<dbReference type="InterPro" id="IPR011051">
    <property type="entry name" value="RmlC_Cupin_sf"/>
</dbReference>